<feature type="transmembrane region" description="Helical" evidence="1">
    <location>
        <begin position="7"/>
        <end position="27"/>
    </location>
</feature>
<evidence type="ECO:0000313" key="3">
    <source>
        <dbReference type="Proteomes" id="UP000790580"/>
    </source>
</evidence>
<keyword evidence="3" id="KW-1185">Reference proteome</keyword>
<proteinExistence type="predicted"/>
<organism evidence="2 3">
    <name type="scientific">Evansella alkalicola</name>
    <dbReference type="NCBI Taxonomy" id="745819"/>
    <lineage>
        <taxon>Bacteria</taxon>
        <taxon>Bacillati</taxon>
        <taxon>Bacillota</taxon>
        <taxon>Bacilli</taxon>
        <taxon>Bacillales</taxon>
        <taxon>Bacillaceae</taxon>
        <taxon>Evansella</taxon>
    </lineage>
</organism>
<evidence type="ECO:0000256" key="1">
    <source>
        <dbReference type="SAM" id="Phobius"/>
    </source>
</evidence>
<reference evidence="2 3" key="1">
    <citation type="submission" date="2021-06" db="EMBL/GenBank/DDBJ databases">
        <title>Bacillus sp. RD4P76, an endophyte from a halophyte.</title>
        <authorList>
            <person name="Sun J.-Q."/>
        </authorList>
    </citation>
    <scope>NUCLEOTIDE SEQUENCE [LARGE SCALE GENOMIC DNA]</scope>
    <source>
        <strain evidence="2 3">JCM 17098</strain>
    </source>
</reference>
<evidence type="ECO:0000313" key="2">
    <source>
        <dbReference type="EMBL" id="MBU9720977.1"/>
    </source>
</evidence>
<accession>A0ABS6JR04</accession>
<dbReference type="RefSeq" id="WP_176371233.1">
    <property type="nucleotide sequence ID" value="NZ_JAHQCR010000027.1"/>
</dbReference>
<comment type="caution">
    <text evidence="2">The sequence shown here is derived from an EMBL/GenBank/DDBJ whole genome shotgun (WGS) entry which is preliminary data.</text>
</comment>
<keyword evidence="1" id="KW-0812">Transmembrane</keyword>
<sequence length="58" mass="6174">MNSNQLGMVLFTGMFVGIAVFLSEYFIHTTSLIAKVIIAGLSALVGSLIGSKLFPNKL</sequence>
<dbReference type="EMBL" id="JAHQCR010000027">
    <property type="protein sequence ID" value="MBU9720977.1"/>
    <property type="molecule type" value="Genomic_DNA"/>
</dbReference>
<gene>
    <name evidence="2" type="ORF">KS407_05910</name>
</gene>
<dbReference type="Proteomes" id="UP000790580">
    <property type="component" value="Unassembled WGS sequence"/>
</dbReference>
<feature type="transmembrane region" description="Helical" evidence="1">
    <location>
        <begin position="33"/>
        <end position="54"/>
    </location>
</feature>
<keyword evidence="1" id="KW-1133">Transmembrane helix</keyword>
<name>A0ABS6JR04_9BACI</name>
<protein>
    <submittedName>
        <fullName evidence="2">Uncharacterized protein</fullName>
    </submittedName>
</protein>
<keyword evidence="1" id="KW-0472">Membrane</keyword>